<feature type="transmembrane region" description="Helical" evidence="1">
    <location>
        <begin position="247"/>
        <end position="267"/>
    </location>
</feature>
<sequence length="303" mass="33235">MAWLVFVIFSYFLLAIASVGDRFFLTGPLKNPKVYTFYVGAASLLAAPFIFPFVGVRPDFFTLLLGLAAGLFWVGALWAYFLAIAKSEVSRVVPATGAFISILTLLGAYFTSREMLLPGEIFAFALLLIGGVLIVAPKISMSYFFHEHTLPFIVFAAFLFTLVLFLVKAIFLRTPFAEGLLLILIGRGLASLFFLIFSDVKKAVFAERVGLAKQVAFLFICFQSAGGLGSALQIFSISLAKISQLSLINALEGTRYLFLFIFVWLAARWRPELLKEEMAGAVLRQKLIAGVIIISGIAILVLA</sequence>
<protein>
    <recommendedName>
        <fullName evidence="4">EamA domain-containing protein</fullName>
    </recommendedName>
</protein>
<dbReference type="SUPFAM" id="SSF103481">
    <property type="entry name" value="Multidrug resistance efflux transporter EmrE"/>
    <property type="match status" value="1"/>
</dbReference>
<feature type="transmembrane region" description="Helical" evidence="1">
    <location>
        <begin position="91"/>
        <end position="110"/>
    </location>
</feature>
<name>A0A1G2R3M5_9BACT</name>
<feature type="transmembrane region" description="Helical" evidence="1">
    <location>
        <begin position="122"/>
        <end position="146"/>
    </location>
</feature>
<keyword evidence="1" id="KW-0812">Transmembrane</keyword>
<feature type="transmembrane region" description="Helical" evidence="1">
    <location>
        <begin position="35"/>
        <end position="56"/>
    </location>
</feature>
<proteinExistence type="predicted"/>
<feature type="transmembrane region" description="Helical" evidence="1">
    <location>
        <begin position="217"/>
        <end position="235"/>
    </location>
</feature>
<dbReference type="Proteomes" id="UP000179258">
    <property type="component" value="Unassembled WGS sequence"/>
</dbReference>
<dbReference type="InterPro" id="IPR037185">
    <property type="entry name" value="EmrE-like"/>
</dbReference>
<organism evidence="2 3">
    <name type="scientific">Candidatus Wildermuthbacteria bacterium RIFCSPHIGHO2_02_FULL_47_17</name>
    <dbReference type="NCBI Taxonomy" id="1802452"/>
    <lineage>
        <taxon>Bacteria</taxon>
        <taxon>Candidatus Wildermuthiibacteriota</taxon>
    </lineage>
</organism>
<comment type="caution">
    <text evidence="2">The sequence shown here is derived from an EMBL/GenBank/DDBJ whole genome shotgun (WGS) entry which is preliminary data.</text>
</comment>
<feature type="transmembrane region" description="Helical" evidence="1">
    <location>
        <begin position="63"/>
        <end position="85"/>
    </location>
</feature>
<dbReference type="EMBL" id="MHTX01000047">
    <property type="protein sequence ID" value="OHA66989.1"/>
    <property type="molecule type" value="Genomic_DNA"/>
</dbReference>
<feature type="transmembrane region" description="Helical" evidence="1">
    <location>
        <begin position="152"/>
        <end position="172"/>
    </location>
</feature>
<dbReference type="AlphaFoldDB" id="A0A1G2R3M5"/>
<feature type="transmembrane region" description="Helical" evidence="1">
    <location>
        <begin position="179"/>
        <end position="197"/>
    </location>
</feature>
<accession>A0A1G2R3M5</accession>
<evidence type="ECO:0008006" key="4">
    <source>
        <dbReference type="Google" id="ProtNLM"/>
    </source>
</evidence>
<evidence type="ECO:0000256" key="1">
    <source>
        <dbReference type="SAM" id="Phobius"/>
    </source>
</evidence>
<keyword evidence="1" id="KW-0472">Membrane</keyword>
<keyword evidence="1" id="KW-1133">Transmembrane helix</keyword>
<evidence type="ECO:0000313" key="3">
    <source>
        <dbReference type="Proteomes" id="UP000179258"/>
    </source>
</evidence>
<gene>
    <name evidence="2" type="ORF">A3D59_01520</name>
</gene>
<reference evidence="2 3" key="1">
    <citation type="journal article" date="2016" name="Nat. Commun.">
        <title>Thousands of microbial genomes shed light on interconnected biogeochemical processes in an aquifer system.</title>
        <authorList>
            <person name="Anantharaman K."/>
            <person name="Brown C.T."/>
            <person name="Hug L.A."/>
            <person name="Sharon I."/>
            <person name="Castelle C.J."/>
            <person name="Probst A.J."/>
            <person name="Thomas B.C."/>
            <person name="Singh A."/>
            <person name="Wilkins M.J."/>
            <person name="Karaoz U."/>
            <person name="Brodie E.L."/>
            <person name="Williams K.H."/>
            <person name="Hubbard S.S."/>
            <person name="Banfield J.F."/>
        </authorList>
    </citation>
    <scope>NUCLEOTIDE SEQUENCE [LARGE SCALE GENOMIC DNA]</scope>
</reference>
<feature type="transmembrane region" description="Helical" evidence="1">
    <location>
        <begin position="287"/>
        <end position="302"/>
    </location>
</feature>
<evidence type="ECO:0000313" key="2">
    <source>
        <dbReference type="EMBL" id="OHA66989.1"/>
    </source>
</evidence>